<organism evidence="1 2">
    <name type="scientific">Candidatus Glassbacteria bacterium GWA2_58_10</name>
    <dbReference type="NCBI Taxonomy" id="1817865"/>
    <lineage>
        <taxon>Bacteria</taxon>
        <taxon>Candidatus Glassiibacteriota</taxon>
    </lineage>
</organism>
<gene>
    <name evidence="1" type="ORF">A2Z86_02990</name>
</gene>
<dbReference type="EMBL" id="MFIV01000001">
    <property type="protein sequence ID" value="OGG00001.1"/>
    <property type="molecule type" value="Genomic_DNA"/>
</dbReference>
<dbReference type="Proteomes" id="UP000176992">
    <property type="component" value="Unassembled WGS sequence"/>
</dbReference>
<sequence>MIGKRQTTNAAQILAGLLLLSLTVTGVSRAALPGSSGKMKKHSVPVLSAFQTRITTGNRIEFNMSNSGYLAVDPNRGAVTPGGFWPSGSEDAYIFAAGLHVMGLIDSDGDGIASDIVETNLVFDAEWREGRPNEEADDQKSRLYFSTTPTDLAEWPEEFMITDQNPDSPSYGRLIPDIRSEQDVVSIYTDIGGPVNSAAGSLRLGVEVFQHVLFYSLSNLQDVMFVIWEIKNVSDFVDDPGVVPGYDIHEAFVNIKDDFDIGENALDDRAAVSPVRNMSIAFDSDFNEAGFSGSPAFMGTSFLEAPTDRDGIDNPDPLFPAGNGLVDETYGDIEDAGIKDPRTGLFMKFDPDVRSESAERMSLFTLNTNGGERPDPQDDTEAYRILSGDPSEVRVPTFDHYSNLIVADIVGDLRQNIVSGPFELPNLADVPDKRVVAAFYFARSERNEVDLNNLSIDGEFKPVIDLWAATREVYRNGFVVPSPPPAPRMKLLPGDRQVTITWDDTPVEAADPFANTEIAAAFPPVPDFPGLTYREKDFEGFRVYRSQTGNAQDAKLLAQFDLDNQYKTYKITRAIKTGQGLDDVVEEVPLGNNTGLAFSFTDRGDDISGLINGVPLFYMVTSYDFNPALIGNESLESSINFRRQEAQGRFYQLAIPRSSSTSIISGSGSWKQVDSFGEEVQPGQPPDYNLLAHVGDATLRGSIVEFTSPIPPTTGAFNGDKSQVNVIDPDNVPLLGGYLVVDSIEHTNKDTRNFLHYAHFEDPQGNPTTHGTFTIPFHDIEGLYPADEVADQEVPFNFSGPLVSDGPLFNGSAYFRQGGLETAKIAPLKIKRAGSDTLLLLQTAEPGSYEQVGGQWFQDFIVLQPFIDTQLNGLISHTVCVAGQFTPGSLIITWLEDGSVQVFDQANQVPVRFNEQVADGWGFLPFDQFTYEEIYQDQIERPRDQRITRLSRTAVYARDPDIQNAERMSLYVRGVELAVRGITRRPEADDQWTLEMAFIEYIGQTVHFTAPYAGMRVALDLTPATRATAPGRLNKIKVVPNPYIASSLFDSGANKRSIMFTNLPLRATIRIYTISGNLVNILRHGPGQEGSIGAVGDRNSGQFSFDLTTRFGDQMASGIYYFHVQDDDTGEKFLGKFSVIQ</sequence>
<protein>
    <submittedName>
        <fullName evidence="1">Uncharacterized protein</fullName>
    </submittedName>
</protein>
<accession>A0A1F5YIJ4</accession>
<reference evidence="1 2" key="1">
    <citation type="journal article" date="2016" name="Nat. Commun.">
        <title>Thousands of microbial genomes shed light on interconnected biogeochemical processes in an aquifer system.</title>
        <authorList>
            <person name="Anantharaman K."/>
            <person name="Brown C.T."/>
            <person name="Hug L.A."/>
            <person name="Sharon I."/>
            <person name="Castelle C.J."/>
            <person name="Probst A.J."/>
            <person name="Thomas B.C."/>
            <person name="Singh A."/>
            <person name="Wilkins M.J."/>
            <person name="Karaoz U."/>
            <person name="Brodie E.L."/>
            <person name="Williams K.H."/>
            <person name="Hubbard S.S."/>
            <person name="Banfield J.F."/>
        </authorList>
    </citation>
    <scope>NUCLEOTIDE SEQUENCE [LARGE SCALE GENOMIC DNA]</scope>
</reference>
<dbReference type="AlphaFoldDB" id="A0A1F5YIJ4"/>
<dbReference type="Gene3D" id="2.60.40.4070">
    <property type="match status" value="1"/>
</dbReference>
<comment type="caution">
    <text evidence="1">The sequence shown here is derived from an EMBL/GenBank/DDBJ whole genome shotgun (WGS) entry which is preliminary data.</text>
</comment>
<name>A0A1F5YIJ4_9BACT</name>
<proteinExistence type="predicted"/>
<evidence type="ECO:0000313" key="2">
    <source>
        <dbReference type="Proteomes" id="UP000176992"/>
    </source>
</evidence>
<evidence type="ECO:0000313" key="1">
    <source>
        <dbReference type="EMBL" id="OGG00001.1"/>
    </source>
</evidence>